<comment type="caution">
    <text evidence="4">The sequence shown here is derived from an EMBL/GenBank/DDBJ whole genome shotgun (WGS) entry which is preliminary data.</text>
</comment>
<accession>U7TU03</accession>
<protein>
    <recommendedName>
        <fullName evidence="3">Glycosyltransferase 2-like domain-containing protein</fullName>
    </recommendedName>
</protein>
<dbReference type="PATRIC" id="fig|1316587.3.peg.1124"/>
<sequence length="334" mass="39590">MGKNNNILVSIIVPVYNAERFLPKCIESILNQTFKDFELLLINDGSKDKSLDICNEYFEKFPDKIKIFNNKNMGCSATRNFGIEHSQGNYLLFIDSDDWIEKDMLEKMYQRILQEDSDAVITGIFREDNILNVVSKQVPKYNNNPYFWFNTEALVEFACNKLHKKSIIIENDLIFPINSHAGEDMVFNICSLINSKKVSVVPNELYHYIIHGDNSIYNLEKRVGIFISLNTIYNYLKKRNFIEVEEVLKNFKTLSEIHLKTSFRKLLYAKNGKEFNQYMKIFLRNTSKIEYLNFKDKLKIYNRAFMVYIIYYLKLKKIIEWREKVLIKSNNKNK</sequence>
<dbReference type="EMBL" id="AXNV01000009">
    <property type="protein sequence ID" value="ERT47860.1"/>
    <property type="molecule type" value="Genomic_DNA"/>
</dbReference>
<organism evidence="4">
    <name type="scientific">Fusobacterium nucleatum CTI-6</name>
    <dbReference type="NCBI Taxonomy" id="1316587"/>
    <lineage>
        <taxon>Bacteria</taxon>
        <taxon>Fusobacteriati</taxon>
        <taxon>Fusobacteriota</taxon>
        <taxon>Fusobacteriia</taxon>
        <taxon>Fusobacteriales</taxon>
        <taxon>Fusobacteriaceae</taxon>
        <taxon>Fusobacterium</taxon>
    </lineage>
</organism>
<evidence type="ECO:0000256" key="2">
    <source>
        <dbReference type="ARBA" id="ARBA00022679"/>
    </source>
</evidence>
<dbReference type="Gene3D" id="3.90.550.10">
    <property type="entry name" value="Spore Coat Polysaccharide Biosynthesis Protein SpsA, Chain A"/>
    <property type="match status" value="1"/>
</dbReference>
<evidence type="ECO:0000256" key="1">
    <source>
        <dbReference type="ARBA" id="ARBA00022676"/>
    </source>
</evidence>
<dbReference type="PANTHER" id="PTHR22916:SF51">
    <property type="entry name" value="GLYCOSYLTRANSFERASE EPSH-RELATED"/>
    <property type="match status" value="1"/>
</dbReference>
<dbReference type="SUPFAM" id="SSF53448">
    <property type="entry name" value="Nucleotide-diphospho-sugar transferases"/>
    <property type="match status" value="1"/>
</dbReference>
<reference evidence="4" key="1">
    <citation type="submission" date="2013-10" db="EMBL/GenBank/DDBJ databases">
        <title>The Genome Sequence of Fusobacterium nucleatum CTI-6.</title>
        <authorList>
            <consortium name="The Broad Institute Genomics Platform"/>
            <person name="Earl A."/>
            <person name="Ward D."/>
            <person name="Feldgarden M."/>
            <person name="Gevers D."/>
            <person name="Kostic A."/>
            <person name="Garrett W."/>
            <person name="Young S.K."/>
            <person name="Zeng Q."/>
            <person name="Gargeya S."/>
            <person name="Fitzgerald M."/>
            <person name="Abouelleil A."/>
            <person name="Alvarado L."/>
            <person name="Berlin A.M."/>
            <person name="Chapman S.B."/>
            <person name="Gainer-Dewar J."/>
            <person name="Goldberg J."/>
            <person name="Gnerre S."/>
            <person name="Griggs A."/>
            <person name="Gujja S."/>
            <person name="Hansen M."/>
            <person name="Howarth C."/>
            <person name="Imamovic A."/>
            <person name="Ireland A."/>
            <person name="Larimer J."/>
            <person name="McCowan C."/>
            <person name="Murphy C."/>
            <person name="Pearson M."/>
            <person name="Poon T.W."/>
            <person name="Priest M."/>
            <person name="Roberts A."/>
            <person name="Saif S."/>
            <person name="Shea T."/>
            <person name="Sykes S."/>
            <person name="Wortman J."/>
            <person name="Nusbaum C."/>
            <person name="Birren B."/>
        </authorList>
    </citation>
    <scope>NUCLEOTIDE SEQUENCE [LARGE SCALE GENOMIC DNA]</scope>
    <source>
        <strain evidence="4">CTI-6</strain>
    </source>
</reference>
<feature type="domain" description="Glycosyltransferase 2-like" evidence="3">
    <location>
        <begin position="10"/>
        <end position="164"/>
    </location>
</feature>
<gene>
    <name evidence="4" type="ORF">HMPREF1767_01129</name>
</gene>
<proteinExistence type="predicted"/>
<keyword evidence="2" id="KW-0808">Transferase</keyword>
<dbReference type="PANTHER" id="PTHR22916">
    <property type="entry name" value="GLYCOSYLTRANSFERASE"/>
    <property type="match status" value="1"/>
</dbReference>
<dbReference type="InterPro" id="IPR029044">
    <property type="entry name" value="Nucleotide-diphossugar_trans"/>
</dbReference>
<dbReference type="CDD" id="cd00761">
    <property type="entry name" value="Glyco_tranf_GTA_type"/>
    <property type="match status" value="1"/>
</dbReference>
<dbReference type="GO" id="GO:0016757">
    <property type="term" value="F:glycosyltransferase activity"/>
    <property type="evidence" value="ECO:0007669"/>
    <property type="project" value="UniProtKB-KW"/>
</dbReference>
<dbReference type="InterPro" id="IPR001173">
    <property type="entry name" value="Glyco_trans_2-like"/>
</dbReference>
<evidence type="ECO:0000259" key="3">
    <source>
        <dbReference type="Pfam" id="PF00535"/>
    </source>
</evidence>
<dbReference type="Pfam" id="PF00535">
    <property type="entry name" value="Glycos_transf_2"/>
    <property type="match status" value="1"/>
</dbReference>
<name>U7TU03_FUSNU</name>
<dbReference type="AlphaFoldDB" id="U7TU03"/>
<keyword evidence="1" id="KW-0328">Glycosyltransferase</keyword>
<evidence type="ECO:0000313" key="4">
    <source>
        <dbReference type="EMBL" id="ERT47860.1"/>
    </source>
</evidence>